<comment type="catalytic activity">
    <reaction evidence="9 10 11">
        <text>(S)-dihydroorotate + H2O = N-carbamoyl-L-aspartate + H(+)</text>
        <dbReference type="Rhea" id="RHEA:24296"/>
        <dbReference type="ChEBI" id="CHEBI:15377"/>
        <dbReference type="ChEBI" id="CHEBI:15378"/>
        <dbReference type="ChEBI" id="CHEBI:30864"/>
        <dbReference type="ChEBI" id="CHEBI:32814"/>
        <dbReference type="EC" id="3.5.2.3"/>
    </reaction>
</comment>
<name>A0A1A7R904_9GAMM</name>
<evidence type="ECO:0000256" key="10">
    <source>
        <dbReference type="HAMAP-Rule" id="MF_00219"/>
    </source>
</evidence>
<feature type="binding site" evidence="10">
    <location>
        <position position="263"/>
    </location>
    <ligand>
        <name>substrate</name>
    </ligand>
</feature>
<keyword evidence="7 10" id="KW-0862">Zinc</keyword>
<dbReference type="CDD" id="cd01294">
    <property type="entry name" value="DHOase"/>
    <property type="match status" value="1"/>
</dbReference>
<feature type="binding site" evidence="10">
    <location>
        <position position="15"/>
    </location>
    <ligand>
        <name>Zn(2+)</name>
        <dbReference type="ChEBI" id="CHEBI:29105"/>
        <label>1</label>
    </ligand>
</feature>
<comment type="similarity">
    <text evidence="3 10 11">Belongs to the metallo-dependent hydrolases superfamily. DHOase family. Class II DHOase subfamily.</text>
</comment>
<dbReference type="NCBIfam" id="TIGR00856">
    <property type="entry name" value="pyrC_dimer"/>
    <property type="match status" value="1"/>
</dbReference>
<dbReference type="InterPro" id="IPR032466">
    <property type="entry name" value="Metal_Hydrolase"/>
</dbReference>
<dbReference type="GO" id="GO:0005829">
    <property type="term" value="C:cytosol"/>
    <property type="evidence" value="ECO:0007669"/>
    <property type="project" value="TreeGrafter"/>
</dbReference>
<dbReference type="Proteomes" id="UP000185753">
    <property type="component" value="Unassembled WGS sequence"/>
</dbReference>
<feature type="binding site" description="via carbamate group" evidence="10">
    <location>
        <position position="99"/>
    </location>
    <ligand>
        <name>Zn(2+)</name>
        <dbReference type="ChEBI" id="CHEBI:29105"/>
        <label>2</label>
    </ligand>
</feature>
<dbReference type="UniPathway" id="UPA00070">
    <property type="reaction ID" value="UER00117"/>
</dbReference>
<dbReference type="RefSeq" id="WP_067766005.1">
    <property type="nucleotide sequence ID" value="NZ_JBLZYA010000023.1"/>
</dbReference>
<evidence type="ECO:0000256" key="6">
    <source>
        <dbReference type="ARBA" id="ARBA00022801"/>
    </source>
</evidence>
<feature type="binding site" evidence="10">
    <location>
        <position position="251"/>
    </location>
    <ligand>
        <name>substrate</name>
    </ligand>
</feature>
<feature type="active site" evidence="10">
    <location>
        <position position="247"/>
    </location>
</feature>
<feature type="binding site" evidence="10">
    <location>
        <position position="136"/>
    </location>
    <ligand>
        <name>substrate</name>
    </ligand>
</feature>
<evidence type="ECO:0000256" key="8">
    <source>
        <dbReference type="ARBA" id="ARBA00022975"/>
    </source>
</evidence>
<feature type="binding site" evidence="10">
    <location>
        <position position="13"/>
    </location>
    <ligand>
        <name>Zn(2+)</name>
        <dbReference type="ChEBI" id="CHEBI:29105"/>
        <label>1</label>
    </ligand>
</feature>
<dbReference type="GO" id="GO:0006207">
    <property type="term" value="P:'de novo' pyrimidine nucleobase biosynthetic process"/>
    <property type="evidence" value="ECO:0007669"/>
    <property type="project" value="TreeGrafter"/>
</dbReference>
<feature type="binding site" evidence="10">
    <location>
        <position position="41"/>
    </location>
    <ligand>
        <name>substrate</name>
    </ligand>
</feature>
<dbReference type="PROSITE" id="PS00482">
    <property type="entry name" value="DIHYDROOROTASE_1"/>
    <property type="match status" value="1"/>
</dbReference>
<protein>
    <recommendedName>
        <fullName evidence="4 10">Dihydroorotase</fullName>
        <shortName evidence="10">DHOase</shortName>
        <ecNumber evidence="4 10">3.5.2.3</ecNumber>
    </recommendedName>
</protein>
<accession>A0A1A7R904</accession>
<sequence>MNTITLLQPDDWHAHLRDGLALERTVPDLAKQFSRAICMPNTVPPVKTVEEANAYRERIMAHVPEGVHFDPRMVLYFTDNTSPSEVKKIKESAHVNAIKLYPAGATTNSDSGVSDISKVYAVIEQLEEHQVPLLLHGEVTHNHVDIFDREKRFLDEVLSPLLKQFPKLKLVLEHITTSEAAHFVLEQDRNVAATITPQHLLFNRNDMLVGGIKPHFYCLPILKRQTHQQTLLEVATSANPKFFLGTDSAPHSKDAKENACGCAGCYSAPTAIELYAQAFDQVGKIDRLEGFASHFGADFYGLPRNTNTITLVKEDQVIPESLDYLDGEKIIPLYAGKTIQWRKV</sequence>
<dbReference type="InterPro" id="IPR002195">
    <property type="entry name" value="Dihydroorotase_CS"/>
</dbReference>
<evidence type="ECO:0000256" key="2">
    <source>
        <dbReference type="ARBA" id="ARBA00004880"/>
    </source>
</evidence>
<dbReference type="OrthoDB" id="9808095at2"/>
<dbReference type="GO" id="GO:0004151">
    <property type="term" value="F:dihydroorotase activity"/>
    <property type="evidence" value="ECO:0007669"/>
    <property type="project" value="UniProtKB-UniRule"/>
</dbReference>
<dbReference type="EC" id="3.5.2.3" evidence="4 10"/>
<feature type="binding site" evidence="10">
    <location>
        <position position="219"/>
    </location>
    <ligand>
        <name>substrate</name>
    </ligand>
</feature>
<feature type="binding site" description="via carbamate group" evidence="10">
    <location>
        <position position="99"/>
    </location>
    <ligand>
        <name>Zn(2+)</name>
        <dbReference type="ChEBI" id="CHEBI:29105"/>
        <label>1</label>
    </ligand>
</feature>
<comment type="cofactor">
    <cofactor evidence="10 11">
        <name>Zn(2+)</name>
        <dbReference type="ChEBI" id="CHEBI:29105"/>
    </cofactor>
    <text evidence="10 11">Binds 2 Zn(2+) ions per subunit.</text>
</comment>
<feature type="binding site" evidence="10">
    <location>
        <position position="247"/>
    </location>
    <ligand>
        <name>Zn(2+)</name>
        <dbReference type="ChEBI" id="CHEBI:29105"/>
        <label>1</label>
    </ligand>
</feature>
<dbReference type="SUPFAM" id="SSF51556">
    <property type="entry name" value="Metallo-dependent hydrolases"/>
    <property type="match status" value="1"/>
</dbReference>
<dbReference type="Gene3D" id="3.20.20.140">
    <property type="entry name" value="Metal-dependent hydrolases"/>
    <property type="match status" value="1"/>
</dbReference>
<organism evidence="13 14">
    <name type="scientific">Acinetobacter gandensis</name>
    <dbReference type="NCBI Taxonomy" id="1443941"/>
    <lineage>
        <taxon>Bacteria</taxon>
        <taxon>Pseudomonadati</taxon>
        <taxon>Pseudomonadota</taxon>
        <taxon>Gammaproteobacteria</taxon>
        <taxon>Moraxellales</taxon>
        <taxon>Moraxellaceae</taxon>
        <taxon>Acinetobacter</taxon>
    </lineage>
</organism>
<dbReference type="FunFam" id="3.20.20.140:FF:000006">
    <property type="entry name" value="Dihydroorotase"/>
    <property type="match status" value="1"/>
</dbReference>
<feature type="binding site" evidence="10">
    <location>
        <begin position="15"/>
        <end position="17"/>
    </location>
    <ligand>
        <name>substrate</name>
    </ligand>
</feature>
<evidence type="ECO:0000256" key="5">
    <source>
        <dbReference type="ARBA" id="ARBA00022723"/>
    </source>
</evidence>
<evidence type="ECO:0000256" key="11">
    <source>
        <dbReference type="RuleBase" id="RU003440"/>
    </source>
</evidence>
<feature type="binding site" evidence="10">
    <location>
        <position position="136"/>
    </location>
    <ligand>
        <name>Zn(2+)</name>
        <dbReference type="ChEBI" id="CHEBI:29105"/>
        <label>2</label>
    </ligand>
</feature>
<evidence type="ECO:0000256" key="4">
    <source>
        <dbReference type="ARBA" id="ARBA00012860"/>
    </source>
</evidence>
<evidence type="ECO:0000256" key="7">
    <source>
        <dbReference type="ARBA" id="ARBA00022833"/>
    </source>
</evidence>
<keyword evidence="8 10" id="KW-0665">Pyrimidine biosynthesis</keyword>
<evidence type="ECO:0000313" key="13">
    <source>
        <dbReference type="EMBL" id="OBX27968.1"/>
    </source>
</evidence>
<dbReference type="PANTHER" id="PTHR43137:SF1">
    <property type="entry name" value="DIHYDROOROTASE"/>
    <property type="match status" value="1"/>
</dbReference>
<comment type="pathway">
    <text evidence="2 10 11">Pyrimidine metabolism; UMP biosynthesis via de novo pathway; (S)-dihydroorotate from bicarbonate: step 3/3.</text>
</comment>
<dbReference type="Pfam" id="PF01979">
    <property type="entry name" value="Amidohydro_1"/>
    <property type="match status" value="1"/>
</dbReference>
<dbReference type="STRING" id="1443941.A9J31_07535"/>
<evidence type="ECO:0000313" key="14">
    <source>
        <dbReference type="Proteomes" id="UP000185753"/>
    </source>
</evidence>
<dbReference type="PANTHER" id="PTHR43137">
    <property type="entry name" value="DIHYDROOROTASE"/>
    <property type="match status" value="1"/>
</dbReference>
<comment type="subunit">
    <text evidence="10">Homodimer.</text>
</comment>
<evidence type="ECO:0000256" key="9">
    <source>
        <dbReference type="ARBA" id="ARBA00048492"/>
    </source>
</evidence>
<dbReference type="InterPro" id="IPR004721">
    <property type="entry name" value="DHOdimr"/>
</dbReference>
<dbReference type="InterPro" id="IPR006680">
    <property type="entry name" value="Amidohydro-rel"/>
</dbReference>
<keyword evidence="6 10" id="KW-0378">Hydrolase</keyword>
<dbReference type="AlphaFoldDB" id="A0A1A7R904"/>
<reference evidence="14" key="1">
    <citation type="submission" date="2016-06" db="EMBL/GenBank/DDBJ databases">
        <authorList>
            <person name="Radolfova-Krizova L."/>
            <person name="Nemec A."/>
        </authorList>
    </citation>
    <scope>NUCLEOTIDE SEQUENCE [LARGE SCALE GENOMIC DNA]</scope>
    <source>
        <strain evidence="14">ANC 4275</strain>
    </source>
</reference>
<evidence type="ECO:0000259" key="12">
    <source>
        <dbReference type="Pfam" id="PF01979"/>
    </source>
</evidence>
<gene>
    <name evidence="10" type="primary">pyrC</name>
    <name evidence="13" type="ORF">A9J31_07535</name>
</gene>
<dbReference type="PROSITE" id="PS00483">
    <property type="entry name" value="DIHYDROOROTASE_2"/>
    <property type="match status" value="1"/>
</dbReference>
<dbReference type="GO" id="GO:0008270">
    <property type="term" value="F:zinc ion binding"/>
    <property type="evidence" value="ECO:0007669"/>
    <property type="project" value="UniProtKB-UniRule"/>
</dbReference>
<dbReference type="GO" id="GO:0044205">
    <property type="term" value="P:'de novo' UMP biosynthetic process"/>
    <property type="evidence" value="ECO:0007669"/>
    <property type="project" value="UniProtKB-UniRule"/>
</dbReference>
<dbReference type="PIRSF" id="PIRSF001237">
    <property type="entry name" value="DHOdimr"/>
    <property type="match status" value="1"/>
</dbReference>
<keyword evidence="14" id="KW-1185">Reference proteome</keyword>
<evidence type="ECO:0000256" key="3">
    <source>
        <dbReference type="ARBA" id="ARBA00005631"/>
    </source>
</evidence>
<comment type="function">
    <text evidence="1 10">Catalyzes the reversible cyclization of carbamoyl aspartate to dihydroorotate.</text>
</comment>
<keyword evidence="5 10" id="KW-0479">Metal-binding</keyword>
<dbReference type="HAMAP" id="MF_00219">
    <property type="entry name" value="PyrC_classII"/>
    <property type="match status" value="1"/>
</dbReference>
<feature type="modified residue" description="N6-carboxylysine" evidence="10">
    <location>
        <position position="99"/>
    </location>
</feature>
<proteinExistence type="inferred from homology"/>
<dbReference type="EMBL" id="LZDS01000027">
    <property type="protein sequence ID" value="OBX27968.1"/>
    <property type="molecule type" value="Genomic_DNA"/>
</dbReference>
<comment type="caution">
    <text evidence="13">The sequence shown here is derived from an EMBL/GenBank/DDBJ whole genome shotgun (WGS) entry which is preliminary data.</text>
</comment>
<feature type="binding site" evidence="10">
    <location>
        <position position="174"/>
    </location>
    <ligand>
        <name>Zn(2+)</name>
        <dbReference type="ChEBI" id="CHEBI:29105"/>
        <label>2</label>
    </ligand>
</feature>
<evidence type="ECO:0000256" key="1">
    <source>
        <dbReference type="ARBA" id="ARBA00002368"/>
    </source>
</evidence>
<feature type="domain" description="Amidohydrolase-related" evidence="12">
    <location>
        <begin position="11"/>
        <end position="309"/>
    </location>
</feature>